<dbReference type="EMBL" id="PYJM01000001">
    <property type="protein sequence ID" value="PUA47221.1"/>
    <property type="molecule type" value="Genomic_DNA"/>
</dbReference>
<feature type="signal peptide" evidence="10">
    <location>
        <begin position="1"/>
        <end position="21"/>
    </location>
</feature>
<feature type="chain" id="PRO_5015750757" evidence="10">
    <location>
        <begin position="22"/>
        <end position="499"/>
    </location>
</feature>
<dbReference type="InterPro" id="IPR003423">
    <property type="entry name" value="OMP_efflux"/>
</dbReference>
<dbReference type="SUPFAM" id="SSF56954">
    <property type="entry name" value="Outer membrane efflux proteins (OEP)"/>
    <property type="match status" value="1"/>
</dbReference>
<reference evidence="11 12" key="1">
    <citation type="submission" date="2018-03" db="EMBL/GenBank/DDBJ databases">
        <title>Draft genome sequence of the plant growth promoting rhizobacterium Pseudomonas protegens strain BNJ-SS-45 isolated from wheat (Triticum aestivum) rhizosphere.</title>
        <authorList>
            <person name="Bajpai A."/>
            <person name="Shende K."/>
            <person name="Meena N."/>
            <person name="Upadhyayula S.R."/>
            <person name="Suravajhala P."/>
            <person name="Medicherla K.M."/>
            <person name="Johri B.N."/>
        </authorList>
    </citation>
    <scope>NUCLEOTIDE SEQUENCE [LARGE SCALE GENOMIC DNA]</scope>
    <source>
        <strain evidence="11 12">BNJ-SS-45</strain>
    </source>
</reference>
<dbReference type="GO" id="GO:0016020">
    <property type="term" value="C:membrane"/>
    <property type="evidence" value="ECO:0007669"/>
    <property type="project" value="UniProtKB-SubCell"/>
</dbReference>
<dbReference type="RefSeq" id="WP_060839188.1">
    <property type="nucleotide sequence ID" value="NZ_PIZE01000004.1"/>
</dbReference>
<dbReference type="AlphaFoldDB" id="A0A2T6GSU4"/>
<protein>
    <submittedName>
        <fullName evidence="11">TolC family protein</fullName>
    </submittedName>
</protein>
<evidence type="ECO:0000313" key="11">
    <source>
        <dbReference type="EMBL" id="PUA47221.1"/>
    </source>
</evidence>
<keyword evidence="10" id="KW-0732">Signal</keyword>
<keyword evidence="8" id="KW-0449">Lipoprotein</keyword>
<dbReference type="Gene3D" id="1.20.1600.10">
    <property type="entry name" value="Outer membrane efflux proteins (OEP)"/>
    <property type="match status" value="1"/>
</dbReference>
<keyword evidence="9" id="KW-0175">Coiled coil</keyword>
<evidence type="ECO:0000256" key="5">
    <source>
        <dbReference type="ARBA" id="ARBA00023136"/>
    </source>
</evidence>
<evidence type="ECO:0000256" key="4">
    <source>
        <dbReference type="ARBA" id="ARBA00022692"/>
    </source>
</evidence>
<feature type="coiled-coil region" evidence="9">
    <location>
        <begin position="205"/>
        <end position="263"/>
    </location>
</feature>
<accession>A0A2T6GSU4</accession>
<keyword evidence="5" id="KW-0472">Membrane</keyword>
<evidence type="ECO:0000256" key="2">
    <source>
        <dbReference type="ARBA" id="ARBA00007613"/>
    </source>
</evidence>
<evidence type="ECO:0000313" key="12">
    <source>
        <dbReference type="Proteomes" id="UP000244178"/>
    </source>
</evidence>
<evidence type="ECO:0000256" key="1">
    <source>
        <dbReference type="ARBA" id="ARBA00004442"/>
    </source>
</evidence>
<evidence type="ECO:0000256" key="6">
    <source>
        <dbReference type="ARBA" id="ARBA00023139"/>
    </source>
</evidence>
<gene>
    <name evidence="11" type="ORF">C5U62_04375</name>
</gene>
<dbReference type="Pfam" id="PF02321">
    <property type="entry name" value="OEP"/>
    <property type="match status" value="1"/>
</dbReference>
<evidence type="ECO:0000256" key="10">
    <source>
        <dbReference type="SAM" id="SignalP"/>
    </source>
</evidence>
<comment type="similarity">
    <text evidence="2">Belongs to the outer membrane factor (OMF) (TC 1.B.17) family.</text>
</comment>
<evidence type="ECO:0000256" key="8">
    <source>
        <dbReference type="ARBA" id="ARBA00023288"/>
    </source>
</evidence>
<keyword evidence="7" id="KW-0998">Cell outer membrane</keyword>
<proteinExistence type="inferred from homology"/>
<keyword evidence="3" id="KW-1134">Transmembrane beta strand</keyword>
<dbReference type="PANTHER" id="PTHR30203">
    <property type="entry name" value="OUTER MEMBRANE CATION EFFLUX PROTEIN"/>
    <property type="match status" value="1"/>
</dbReference>
<evidence type="ECO:0000256" key="3">
    <source>
        <dbReference type="ARBA" id="ARBA00022452"/>
    </source>
</evidence>
<comment type="subcellular location">
    <subcellularLocation>
        <location evidence="1">Cell outer membrane</location>
    </subcellularLocation>
</comment>
<dbReference type="InterPro" id="IPR010131">
    <property type="entry name" value="MdtP/NodT-like"/>
</dbReference>
<name>A0A2T6GSU4_9PSED</name>
<organism evidence="11 12">
    <name type="scientific">Pseudomonas protegens</name>
    <dbReference type="NCBI Taxonomy" id="380021"/>
    <lineage>
        <taxon>Bacteria</taxon>
        <taxon>Pseudomonadati</taxon>
        <taxon>Pseudomonadota</taxon>
        <taxon>Gammaproteobacteria</taxon>
        <taxon>Pseudomonadales</taxon>
        <taxon>Pseudomonadaceae</taxon>
        <taxon>Pseudomonas</taxon>
    </lineage>
</organism>
<evidence type="ECO:0000256" key="7">
    <source>
        <dbReference type="ARBA" id="ARBA00023237"/>
    </source>
</evidence>
<dbReference type="GO" id="GO:0015562">
    <property type="term" value="F:efflux transmembrane transporter activity"/>
    <property type="evidence" value="ECO:0007669"/>
    <property type="project" value="InterPro"/>
</dbReference>
<dbReference type="Proteomes" id="UP000244178">
    <property type="component" value="Unassembled WGS sequence"/>
</dbReference>
<dbReference type="PANTHER" id="PTHR30203:SF30">
    <property type="entry name" value="OUTER MEMBRANE PROTEIN-RELATED"/>
    <property type="match status" value="1"/>
</dbReference>
<evidence type="ECO:0000256" key="9">
    <source>
        <dbReference type="SAM" id="Coils"/>
    </source>
</evidence>
<sequence length="499" mass="55397">MNDRQRAALLLLCLLSPLGQAGSRDMDVARQASAPTLRSAYERSVLLSQQQTELTLADAVYLGLRNNRGIRSAYLQRVAQKFDLRVSEDTFNPKLLLSGTYRANKGSNDGVRNTTLNPSSSLLGEYGTRLNMAWHQELSQANRAGYYRRDGLDLSIIQPLLKGAGWDVTTAPLRLARINEQAYRLNLKANVAQTISDIIGAYRELLRAQEQLAIVEDALKRANALLQVNKALIAAGRMAEFEIVQTEADIASQELGVEEARNQVDINRLSLLRLLALDLSTRIRASDGLQAAKVSIDQQDALRLAQIQQPTYLATLLGSQQADLNLIIAKDQSRWDVSLVAGANQVRNRYDNDGGNGAGRTWDSYAGVQVQIPIGDLSTRQAEVHARVDVENQALVLADARQALERSVSDVVRDLGTRWRQYEIAQRAVELSRRKLDIEREKLSAGRSSNFQVLSYESDLRTSENARLNALIAYLNAQTQLDLTLGTTLETWDIALNDF</sequence>
<comment type="caution">
    <text evidence="11">The sequence shown here is derived from an EMBL/GenBank/DDBJ whole genome shotgun (WGS) entry which is preliminary data.</text>
</comment>
<keyword evidence="6" id="KW-0564">Palmitate</keyword>
<keyword evidence="4" id="KW-0812">Transmembrane</keyword>